<dbReference type="InParanoid" id="E3J930"/>
<dbReference type="eggNOG" id="COG1804">
    <property type="taxonomic scope" value="Bacteria"/>
</dbReference>
<gene>
    <name evidence="3" type="ordered locus">FraEuI1c_2883</name>
</gene>
<dbReference type="RefSeq" id="WP_013424027.1">
    <property type="nucleotide sequence ID" value="NC_014666.1"/>
</dbReference>
<dbReference type="GO" id="GO:0008410">
    <property type="term" value="F:CoA-transferase activity"/>
    <property type="evidence" value="ECO:0007669"/>
    <property type="project" value="TreeGrafter"/>
</dbReference>
<dbReference type="KEGG" id="fri:FraEuI1c_2883"/>
<name>E3J930_PSEI1</name>
<dbReference type="OrthoDB" id="9797653at2"/>
<dbReference type="InterPro" id="IPR003673">
    <property type="entry name" value="CoA-Trfase_fam_III"/>
</dbReference>
<organism evidence="3 4">
    <name type="scientific">Pseudofrankia inefficax (strain DSM 45817 / CECT 9037 / DDB 130130 / EuI1c)</name>
    <name type="common">Frankia inefficax</name>
    <dbReference type="NCBI Taxonomy" id="298654"/>
    <lineage>
        <taxon>Bacteria</taxon>
        <taxon>Bacillati</taxon>
        <taxon>Actinomycetota</taxon>
        <taxon>Actinomycetes</taxon>
        <taxon>Frankiales</taxon>
        <taxon>Frankiaceae</taxon>
        <taxon>Pseudofrankia</taxon>
    </lineage>
</organism>
<dbReference type="Gene3D" id="3.30.1540.10">
    <property type="entry name" value="formyl-coa transferase, domain 3"/>
    <property type="match status" value="2"/>
</dbReference>
<dbReference type="STRING" id="298654.FraEuI1c_2883"/>
<feature type="compositionally biased region" description="Low complexity" evidence="2">
    <location>
        <begin position="363"/>
        <end position="382"/>
    </location>
</feature>
<keyword evidence="1" id="KW-0808">Transferase</keyword>
<dbReference type="InterPro" id="IPR023606">
    <property type="entry name" value="CoA-Trfase_III_dom_1_sf"/>
</dbReference>
<dbReference type="HOGENOM" id="CLU_010587_0_1_11"/>
<evidence type="ECO:0000256" key="2">
    <source>
        <dbReference type="SAM" id="MobiDB-lite"/>
    </source>
</evidence>
<accession>E3J930</accession>
<evidence type="ECO:0000256" key="1">
    <source>
        <dbReference type="ARBA" id="ARBA00022679"/>
    </source>
</evidence>
<evidence type="ECO:0000313" key="3">
    <source>
        <dbReference type="EMBL" id="ADP80909.1"/>
    </source>
</evidence>
<dbReference type="InterPro" id="IPR044855">
    <property type="entry name" value="CoA-Trfase_III_dom3_sf"/>
</dbReference>
<dbReference type="Proteomes" id="UP000002484">
    <property type="component" value="Chromosome"/>
</dbReference>
<dbReference type="SUPFAM" id="SSF89796">
    <property type="entry name" value="CoA-transferase family III (CaiB/BaiF)"/>
    <property type="match status" value="2"/>
</dbReference>
<sequence length="792" mass="84483">MLRSDADLLGDLRVVELDGGIPTAYAGRLLRDAGAQVTRRTAGGDSSLRDRGRAADARWPVTPGALFDALNAEKTAEPAPATWDGPELAEIARRADIVLAGRDVLDAGDVSALRTANPRLVVAVCGVSAAAPPGQRWLHLHATARSGVSALIGQPDREPLPPPFELALYPVAANLASAALAAHVGSLRSGQGQLVEVDAEATMFSFMWTAARIRTVSAGTFTRNGRRFPGSGGAYPFGLFPCADGYVACIGRSAKDWRAFVGILGDPEWSRDPRFADPVEIARSSADEADALVIPELRRHTRAELFARAQQVGFPLAPVNSALEVLDVEQFNRRESFGPELEVAGQKVRLLRRSSHFERPAEAPRVAARPAAARPGTAAPAAAGERSRSLLAGLRVLDLSWVWSGPMAGAALADLGADVLKLENPGRLDNARLRGRPIRDGRPVEGPIVELSTYFHQNNRGKRSVFLDFKDPAGAEIFRRLVRVSDVVLENLTPGVFDRAGLGYSDVVAENPRIIWVAASAVGRTGPLVGLRAYAPIMTSYGGLESLAGYDDDPVVGMLGCGMGDANAGSHVLFALTAALAARERDGRGRFVDLSQIETSAAIMVEPLVEAQLRGQALGGTGDAHPDVAPHGHFACAGDDVWVAIAAVDDEMWRRLARVVGGDELAHDGRFATAAARADAAAVLTPVIARWTAARPRDAVLRDLQAHQVSVAPVLDVMEARGFFTDYLQEIEHPVTGPDELVRVPWQLSDTPARIAGSAPLVGEHTDEVLRDVLGLDSAQRTAYLDRFRPHD</sequence>
<dbReference type="Pfam" id="PF02515">
    <property type="entry name" value="CoA_transf_3"/>
    <property type="match status" value="2"/>
</dbReference>
<dbReference type="PANTHER" id="PTHR48207:SF3">
    <property type="entry name" value="SUCCINATE--HYDROXYMETHYLGLUTARATE COA-TRANSFERASE"/>
    <property type="match status" value="1"/>
</dbReference>
<evidence type="ECO:0000313" key="4">
    <source>
        <dbReference type="Proteomes" id="UP000002484"/>
    </source>
</evidence>
<reference evidence="3 4" key="1">
    <citation type="submission" date="2010-10" db="EMBL/GenBank/DDBJ databases">
        <title>Complete sequence of Frankia sp. EuI1c.</title>
        <authorList>
            <consortium name="US DOE Joint Genome Institute"/>
            <person name="Lucas S."/>
            <person name="Copeland A."/>
            <person name="Lapidus A."/>
            <person name="Cheng J.-F."/>
            <person name="Bruce D."/>
            <person name="Goodwin L."/>
            <person name="Pitluck S."/>
            <person name="Chertkov O."/>
            <person name="Detter J.C."/>
            <person name="Han C."/>
            <person name="Tapia R."/>
            <person name="Land M."/>
            <person name="Hauser L."/>
            <person name="Jeffries C."/>
            <person name="Kyrpides N."/>
            <person name="Ivanova N."/>
            <person name="Mikhailova N."/>
            <person name="Beauchemin N."/>
            <person name="Sen A."/>
            <person name="Sur S.A."/>
            <person name="Gtari M."/>
            <person name="Wall L."/>
            <person name="Tisa L."/>
            <person name="Woyke T."/>
        </authorList>
    </citation>
    <scope>NUCLEOTIDE SEQUENCE [LARGE SCALE GENOMIC DNA]</scope>
    <source>
        <strain evidence="4">DSM 45817 / CECT 9037 / EuI1c</strain>
    </source>
</reference>
<dbReference type="PANTHER" id="PTHR48207">
    <property type="entry name" value="SUCCINATE--HYDROXYMETHYLGLUTARATE COA-TRANSFERASE"/>
    <property type="match status" value="1"/>
</dbReference>
<proteinExistence type="predicted"/>
<dbReference type="EMBL" id="CP002299">
    <property type="protein sequence ID" value="ADP80909.1"/>
    <property type="molecule type" value="Genomic_DNA"/>
</dbReference>
<protein>
    <submittedName>
        <fullName evidence="3">L-carnitine dehydratase/bile acid-inducible protein F</fullName>
    </submittedName>
</protein>
<keyword evidence="4" id="KW-1185">Reference proteome</keyword>
<feature type="region of interest" description="Disordered" evidence="2">
    <location>
        <begin position="361"/>
        <end position="382"/>
    </location>
</feature>
<dbReference type="InterPro" id="IPR050483">
    <property type="entry name" value="CoA-transferase_III_domain"/>
</dbReference>
<dbReference type="Gene3D" id="3.40.50.10540">
    <property type="entry name" value="Crotonobetainyl-coa:carnitine coa-transferase, domain 1"/>
    <property type="match status" value="2"/>
</dbReference>
<dbReference type="AlphaFoldDB" id="E3J930"/>